<feature type="region of interest" description="Disordered" evidence="1">
    <location>
        <begin position="46"/>
        <end position="104"/>
    </location>
</feature>
<dbReference type="InterPro" id="IPR044926">
    <property type="entry name" value="RGS_subdomain_2"/>
</dbReference>
<feature type="compositionally biased region" description="Basic and acidic residues" evidence="1">
    <location>
        <begin position="65"/>
        <end position="87"/>
    </location>
</feature>
<dbReference type="PRINTS" id="PR01301">
    <property type="entry name" value="RGSPROTEIN"/>
</dbReference>
<keyword evidence="4" id="KW-1185">Reference proteome</keyword>
<name>H2YE86_CIOSA</name>
<dbReference type="FunFam" id="1.10.167.10:FF:000001">
    <property type="entry name" value="Putative regulator of g-protein signaling 12"/>
    <property type="match status" value="1"/>
</dbReference>
<reference evidence="3" key="2">
    <citation type="submission" date="2025-08" db="UniProtKB">
        <authorList>
            <consortium name="Ensembl"/>
        </authorList>
    </citation>
    <scope>IDENTIFICATION</scope>
</reference>
<dbReference type="InterPro" id="IPR016137">
    <property type="entry name" value="RGS"/>
</dbReference>
<dbReference type="InterPro" id="IPR036305">
    <property type="entry name" value="RGS_sf"/>
</dbReference>
<dbReference type="GeneTree" id="ENSGT00940000155393"/>
<dbReference type="Ensembl" id="ENSCSAVT00000003689.1">
    <property type="protein sequence ID" value="ENSCSAVP00000003634.1"/>
    <property type="gene ID" value="ENSCSAVG00000002154.1"/>
</dbReference>
<dbReference type="PANTHER" id="PTHR10845">
    <property type="entry name" value="REGULATOR OF G PROTEIN SIGNALING"/>
    <property type="match status" value="1"/>
</dbReference>
<dbReference type="SMART" id="SM00315">
    <property type="entry name" value="RGS"/>
    <property type="match status" value="1"/>
</dbReference>
<dbReference type="InParanoid" id="H2YE86"/>
<dbReference type="PROSITE" id="PS50132">
    <property type="entry name" value="RGS"/>
    <property type="match status" value="1"/>
</dbReference>
<dbReference type="SUPFAM" id="SSF48097">
    <property type="entry name" value="Regulator of G-protein signaling, RGS"/>
    <property type="match status" value="1"/>
</dbReference>
<accession>H2YE86</accession>
<dbReference type="eggNOG" id="KOG3589">
    <property type="taxonomic scope" value="Eukaryota"/>
</dbReference>
<reference evidence="3" key="3">
    <citation type="submission" date="2025-09" db="UniProtKB">
        <authorList>
            <consortium name="Ensembl"/>
        </authorList>
    </citation>
    <scope>IDENTIFICATION</scope>
</reference>
<dbReference type="Gene3D" id="1.10.167.10">
    <property type="entry name" value="Regulator of G-protein Signalling 4, domain 2"/>
    <property type="match status" value="1"/>
</dbReference>
<reference evidence="4" key="1">
    <citation type="submission" date="2003-08" db="EMBL/GenBank/DDBJ databases">
        <authorList>
            <person name="Birren B."/>
            <person name="Nusbaum C."/>
            <person name="Abebe A."/>
            <person name="Abouelleil A."/>
            <person name="Adekoya E."/>
            <person name="Ait-zahra M."/>
            <person name="Allen N."/>
            <person name="Allen T."/>
            <person name="An P."/>
            <person name="Anderson M."/>
            <person name="Anderson S."/>
            <person name="Arachchi H."/>
            <person name="Armbruster J."/>
            <person name="Bachantsang P."/>
            <person name="Baldwin J."/>
            <person name="Barry A."/>
            <person name="Bayul T."/>
            <person name="Blitshsteyn B."/>
            <person name="Bloom T."/>
            <person name="Blye J."/>
            <person name="Boguslavskiy L."/>
            <person name="Borowsky M."/>
            <person name="Boukhgalter B."/>
            <person name="Brunache A."/>
            <person name="Butler J."/>
            <person name="Calixte N."/>
            <person name="Calvo S."/>
            <person name="Camarata J."/>
            <person name="Campo K."/>
            <person name="Chang J."/>
            <person name="Cheshatsang Y."/>
            <person name="Citroen M."/>
            <person name="Collymore A."/>
            <person name="Considine T."/>
            <person name="Cook A."/>
            <person name="Cooke P."/>
            <person name="Corum B."/>
            <person name="Cuomo C."/>
            <person name="David R."/>
            <person name="Dawoe T."/>
            <person name="Degray S."/>
            <person name="Dodge S."/>
            <person name="Dooley K."/>
            <person name="Dorje P."/>
            <person name="Dorjee K."/>
            <person name="Dorris L."/>
            <person name="Duffey N."/>
            <person name="Dupes A."/>
            <person name="Elkins T."/>
            <person name="Engels R."/>
            <person name="Erickson J."/>
            <person name="Farina A."/>
            <person name="Faro S."/>
            <person name="Ferreira P."/>
            <person name="Fischer H."/>
            <person name="Fitzgerald M."/>
            <person name="Foley K."/>
            <person name="Gage D."/>
            <person name="Galagan J."/>
            <person name="Gearin G."/>
            <person name="Gnerre S."/>
            <person name="Gnirke A."/>
            <person name="Goyette A."/>
            <person name="Graham J."/>
            <person name="Grandbois E."/>
            <person name="Gyaltsen K."/>
            <person name="Hafez N."/>
            <person name="Hagopian D."/>
            <person name="Hagos B."/>
            <person name="Hall J."/>
            <person name="Hatcher B."/>
            <person name="Heller A."/>
            <person name="Higgins H."/>
            <person name="Honan T."/>
            <person name="Horn A."/>
            <person name="Houde N."/>
            <person name="Hughes L."/>
            <person name="Hulme W."/>
            <person name="Husby E."/>
            <person name="Iliev I."/>
            <person name="Jaffe D."/>
            <person name="Jones C."/>
            <person name="Kamal M."/>
            <person name="Kamat A."/>
            <person name="Kamvysselis M."/>
            <person name="Karlsson E."/>
            <person name="Kells C."/>
            <person name="Kieu A."/>
            <person name="Kisner P."/>
            <person name="Kodira C."/>
            <person name="Kulbokas E."/>
            <person name="Labutti K."/>
            <person name="Lama D."/>
            <person name="Landers T."/>
            <person name="Leger J."/>
            <person name="Levine S."/>
            <person name="Lewis D."/>
            <person name="Lewis T."/>
            <person name="Lindblad-toh K."/>
            <person name="Liu X."/>
            <person name="Lokyitsang T."/>
            <person name="Lokyitsang Y."/>
            <person name="Lucien O."/>
            <person name="Lui A."/>
            <person name="Ma L.J."/>
            <person name="Mabbitt R."/>
            <person name="Macdonald J."/>
            <person name="Maclean C."/>
            <person name="Major J."/>
            <person name="Manning J."/>
            <person name="Marabella R."/>
            <person name="Maru K."/>
            <person name="Matthews C."/>
            <person name="Mauceli E."/>
            <person name="Mccarthy M."/>
            <person name="Mcdonough S."/>
            <person name="Mcghee T."/>
            <person name="Meldrim J."/>
            <person name="Meneus L."/>
            <person name="Mesirov J."/>
            <person name="Mihalev A."/>
            <person name="Mihova T."/>
            <person name="Mikkelsen T."/>
            <person name="Mlenga V."/>
            <person name="Moru K."/>
            <person name="Mozes J."/>
            <person name="Mulrain L."/>
            <person name="Munson G."/>
            <person name="Naylor J."/>
            <person name="Newes C."/>
            <person name="Nguyen C."/>
            <person name="Nguyen N."/>
            <person name="Nguyen T."/>
            <person name="Nicol R."/>
            <person name="Nielsen C."/>
            <person name="Nizzari M."/>
            <person name="Norbu C."/>
            <person name="Norbu N."/>
            <person name="O'donnell P."/>
            <person name="Okoawo O."/>
            <person name="O'leary S."/>
            <person name="Omotosho B."/>
            <person name="O'neill K."/>
            <person name="Osman S."/>
            <person name="Parker S."/>
            <person name="Perrin D."/>
            <person name="Phunkhang P."/>
            <person name="Piqani B."/>
            <person name="Purcell S."/>
            <person name="Rachupka T."/>
            <person name="Ramasamy U."/>
            <person name="Rameau R."/>
            <person name="Ray V."/>
            <person name="Raymond C."/>
            <person name="Retta R."/>
            <person name="Richardson S."/>
            <person name="Rise C."/>
            <person name="Rodriguez J."/>
            <person name="Rogers J."/>
            <person name="Rogov P."/>
            <person name="Rutman M."/>
            <person name="Schupbach R."/>
            <person name="Seaman C."/>
            <person name="Settipalli S."/>
            <person name="Sharpe T."/>
            <person name="Sheridan J."/>
            <person name="Sherpa N."/>
            <person name="Shi J."/>
            <person name="Smirnov S."/>
            <person name="Smith C."/>
            <person name="Sougnez C."/>
            <person name="Spencer B."/>
            <person name="Stalker J."/>
            <person name="Stange-thomann N."/>
            <person name="Stavropoulos S."/>
            <person name="Stetson K."/>
            <person name="Stone C."/>
            <person name="Stone S."/>
            <person name="Stubbs M."/>
            <person name="Talamas J."/>
            <person name="Tchuinga P."/>
            <person name="Tenzing P."/>
            <person name="Tesfaye S."/>
            <person name="Theodore J."/>
            <person name="Thoulutsang Y."/>
            <person name="Topham K."/>
            <person name="Towey S."/>
            <person name="Tsamla T."/>
            <person name="Tsomo N."/>
            <person name="Vallee D."/>
            <person name="Vassiliev H."/>
            <person name="Venkataraman V."/>
            <person name="Vinson J."/>
            <person name="Vo A."/>
            <person name="Wade C."/>
            <person name="Wang S."/>
            <person name="Wangchuk T."/>
            <person name="Wangdi T."/>
            <person name="Whittaker C."/>
            <person name="Wilkinson J."/>
            <person name="Wu Y."/>
            <person name="Wyman D."/>
            <person name="Yadav S."/>
            <person name="Yang S."/>
            <person name="Yang X."/>
            <person name="Yeager S."/>
            <person name="Yee E."/>
            <person name="Young G."/>
            <person name="Zainoun J."/>
            <person name="Zembeck L."/>
            <person name="Zimmer A."/>
            <person name="Zody M."/>
            <person name="Lander E."/>
        </authorList>
    </citation>
    <scope>NUCLEOTIDE SEQUENCE [LARGE SCALE GENOMIC DNA]</scope>
</reference>
<evidence type="ECO:0000313" key="4">
    <source>
        <dbReference type="Proteomes" id="UP000007875"/>
    </source>
</evidence>
<dbReference type="PANTHER" id="PTHR10845:SF192">
    <property type="entry name" value="DOUBLE HIT, ISOFORM B"/>
    <property type="match status" value="1"/>
</dbReference>
<dbReference type="Proteomes" id="UP000007875">
    <property type="component" value="Unassembled WGS sequence"/>
</dbReference>
<feature type="domain" description="RGS" evidence="2">
    <location>
        <begin position="132"/>
        <end position="249"/>
    </location>
</feature>
<dbReference type="Pfam" id="PF00615">
    <property type="entry name" value="RGS"/>
    <property type="match status" value="1"/>
</dbReference>
<dbReference type="HOGENOM" id="CLU_059863_1_1_1"/>
<evidence type="ECO:0000256" key="1">
    <source>
        <dbReference type="SAM" id="MobiDB-lite"/>
    </source>
</evidence>
<dbReference type="STRING" id="51511.ENSCSAVP00000003634"/>
<evidence type="ECO:0000259" key="2">
    <source>
        <dbReference type="PROSITE" id="PS50132"/>
    </source>
</evidence>
<sequence>MNEENVARFRWNSISKALCFDSINTIRGSATAGQIYMGDHMTRSWTKDGRVTSQIGSKSTPGTPDNRDPRGSPADRKTSIKKGKEVCEPSGAQVNPQVSFRKPNGKRRIKSAKELILHCTIKPHDLEEWNVSFDSLLKSPAGRFVFRVFLESEIADENLKFWLACEDLKNTTKQKRIEKRIQDIYDTYINVYSPHEVNIDYKMRENIVDQLKDKVDVSIFTEAQHQIYTLMHRDSYPRFLSSSLTAEITKEVMEQNQRAEDLNTKPDRSFEFISCC</sequence>
<proteinExistence type="predicted"/>
<feature type="compositionally biased region" description="Polar residues" evidence="1">
    <location>
        <begin position="51"/>
        <end position="63"/>
    </location>
</feature>
<evidence type="ECO:0000313" key="3">
    <source>
        <dbReference type="Ensembl" id="ENSCSAVP00000003634.1"/>
    </source>
</evidence>
<organism evidence="3 4">
    <name type="scientific">Ciona savignyi</name>
    <name type="common">Pacific transparent sea squirt</name>
    <dbReference type="NCBI Taxonomy" id="51511"/>
    <lineage>
        <taxon>Eukaryota</taxon>
        <taxon>Metazoa</taxon>
        <taxon>Chordata</taxon>
        <taxon>Tunicata</taxon>
        <taxon>Ascidiacea</taxon>
        <taxon>Phlebobranchia</taxon>
        <taxon>Cionidae</taxon>
        <taxon>Ciona</taxon>
    </lineage>
</organism>
<protein>
    <recommendedName>
        <fullName evidence="2">RGS domain-containing protein</fullName>
    </recommendedName>
</protein>
<dbReference type="AlphaFoldDB" id="H2YE86"/>